<gene>
    <name evidence="1" type="ORF">Sru01_02960</name>
</gene>
<evidence type="ECO:0000313" key="2">
    <source>
        <dbReference type="Proteomes" id="UP000655287"/>
    </source>
</evidence>
<sequence length="104" mass="11017">MTEINVNIDREALAAAADVLGTASARETVDAALLAVAERQPGASPSPSDAAFEHAWNRLAEIAESGIWDWMSDKSAYRGGRRVPDRHECAVANDAHTGGSEELA</sequence>
<dbReference type="EMBL" id="BOOU01000003">
    <property type="protein sequence ID" value="GII75314.1"/>
    <property type="molecule type" value="Genomic_DNA"/>
</dbReference>
<evidence type="ECO:0008006" key="3">
    <source>
        <dbReference type="Google" id="ProtNLM"/>
    </source>
</evidence>
<evidence type="ECO:0000313" key="1">
    <source>
        <dbReference type="EMBL" id="GII75314.1"/>
    </source>
</evidence>
<organism evidence="1 2">
    <name type="scientific">Sphaerisporangium rufum</name>
    <dbReference type="NCBI Taxonomy" id="1381558"/>
    <lineage>
        <taxon>Bacteria</taxon>
        <taxon>Bacillati</taxon>
        <taxon>Actinomycetota</taxon>
        <taxon>Actinomycetes</taxon>
        <taxon>Streptosporangiales</taxon>
        <taxon>Streptosporangiaceae</taxon>
        <taxon>Sphaerisporangium</taxon>
    </lineage>
</organism>
<accession>A0A919UWZ1</accession>
<keyword evidence="2" id="KW-1185">Reference proteome</keyword>
<dbReference type="AlphaFoldDB" id="A0A919UWZ1"/>
<dbReference type="RefSeq" id="WP_203981968.1">
    <property type="nucleotide sequence ID" value="NZ_BOOU01000003.1"/>
</dbReference>
<comment type="caution">
    <text evidence="1">The sequence shown here is derived from an EMBL/GenBank/DDBJ whole genome shotgun (WGS) entry which is preliminary data.</text>
</comment>
<reference evidence="1" key="1">
    <citation type="submission" date="2021-01" db="EMBL/GenBank/DDBJ databases">
        <title>Whole genome shotgun sequence of Sphaerisporangium rufum NBRC 109079.</title>
        <authorList>
            <person name="Komaki H."/>
            <person name="Tamura T."/>
        </authorList>
    </citation>
    <scope>NUCLEOTIDE SEQUENCE</scope>
    <source>
        <strain evidence="1">NBRC 109079</strain>
    </source>
</reference>
<proteinExistence type="predicted"/>
<dbReference type="Proteomes" id="UP000655287">
    <property type="component" value="Unassembled WGS sequence"/>
</dbReference>
<name>A0A919UWZ1_9ACTN</name>
<protein>
    <recommendedName>
        <fullName evidence="3">DUF2191 domain-containing protein</fullName>
    </recommendedName>
</protein>